<name>A0A6I3SWH3_9BURK</name>
<protein>
    <submittedName>
        <fullName evidence="2">Tetratricopeptide repeat protein</fullName>
    </submittedName>
</protein>
<dbReference type="InterPro" id="IPR011990">
    <property type="entry name" value="TPR-like_helical_dom_sf"/>
</dbReference>
<keyword evidence="1" id="KW-0732">Signal</keyword>
<comment type="caution">
    <text evidence="2">The sequence shown here is derived from an EMBL/GenBank/DDBJ whole genome shotgun (WGS) entry which is preliminary data.</text>
</comment>
<gene>
    <name evidence="2" type="ORF">GM672_11670</name>
</gene>
<organism evidence="2 3">
    <name type="scientific">Pseudoduganella buxea</name>
    <dbReference type="NCBI Taxonomy" id="1949069"/>
    <lineage>
        <taxon>Bacteria</taxon>
        <taxon>Pseudomonadati</taxon>
        <taxon>Pseudomonadota</taxon>
        <taxon>Betaproteobacteria</taxon>
        <taxon>Burkholderiales</taxon>
        <taxon>Oxalobacteraceae</taxon>
        <taxon>Telluria group</taxon>
        <taxon>Pseudoduganella</taxon>
    </lineage>
</organism>
<dbReference type="AlphaFoldDB" id="A0A6I3SWH3"/>
<feature type="signal peptide" evidence="1">
    <location>
        <begin position="1"/>
        <end position="15"/>
    </location>
</feature>
<feature type="chain" id="PRO_5026037481" evidence="1">
    <location>
        <begin position="16"/>
        <end position="402"/>
    </location>
</feature>
<proteinExistence type="predicted"/>
<dbReference type="OrthoDB" id="8768878at2"/>
<evidence type="ECO:0000313" key="3">
    <source>
        <dbReference type="Proteomes" id="UP000430634"/>
    </source>
</evidence>
<accession>A0A6I3SWH3</accession>
<dbReference type="Gene3D" id="1.25.40.10">
    <property type="entry name" value="Tetratricopeptide repeat domain"/>
    <property type="match status" value="1"/>
</dbReference>
<evidence type="ECO:0000256" key="1">
    <source>
        <dbReference type="SAM" id="SignalP"/>
    </source>
</evidence>
<reference evidence="2 3" key="1">
    <citation type="submission" date="2019-11" db="EMBL/GenBank/DDBJ databases">
        <title>Type strains purchased from KCTC, JCM and DSMZ.</title>
        <authorList>
            <person name="Lu H."/>
        </authorList>
    </citation>
    <scope>NUCLEOTIDE SEQUENCE [LARGE SCALE GENOMIC DNA]</scope>
    <source>
        <strain evidence="2 3">KCTC 52429</strain>
    </source>
</reference>
<dbReference type="EMBL" id="WNKZ01000027">
    <property type="protein sequence ID" value="MTV53384.1"/>
    <property type="molecule type" value="Genomic_DNA"/>
</dbReference>
<evidence type="ECO:0000313" key="2">
    <source>
        <dbReference type="EMBL" id="MTV53384.1"/>
    </source>
</evidence>
<dbReference type="SUPFAM" id="SSF48452">
    <property type="entry name" value="TPR-like"/>
    <property type="match status" value="1"/>
</dbReference>
<sequence length="402" mass="44669">MAAVLAAALALPAMAQTAAEQSAEIELMYRDALRSIAEGRNSDASDTLRRVVDKEPLHAGAWLDLALVQCGLGHEDEAERLFRAIEQRFDPPPGILQLIGEARAKGCDRWQPRSSGSIQFGRGIDQNVNQGTSNPLYDAGDGVELPLLPDFLPQHDQYSMLSLDYMRDLTPNGAMGFVQLQGRRNDTMRDYDSNALFLGAETPWRMGRWTLRASALGGVVTLGGKSYQRVGQLQAQVGVPLPLPPKYRFTVLGGVTRANYLTLANFDGMTTELRGQLVHRDDNHYFSASFAFSNDHALDARPGGNRHGNTATILWRQPLAAGINGEFAYTRQQWRGSTAYAPGLINIARDQRTQIARATFSYPVNRNNNVLLELRKTHNEENISLFQYHSGQMQLSWQWLTP</sequence>
<dbReference type="Proteomes" id="UP000430634">
    <property type="component" value="Unassembled WGS sequence"/>
</dbReference>